<name>A0AAD4LDU3_9AGAM</name>
<accession>A0AAD4LDU3</accession>
<proteinExistence type="predicted"/>
<organism evidence="1 2">
    <name type="scientific">Lactarius akahatsu</name>
    <dbReference type="NCBI Taxonomy" id="416441"/>
    <lineage>
        <taxon>Eukaryota</taxon>
        <taxon>Fungi</taxon>
        <taxon>Dikarya</taxon>
        <taxon>Basidiomycota</taxon>
        <taxon>Agaricomycotina</taxon>
        <taxon>Agaricomycetes</taxon>
        <taxon>Russulales</taxon>
        <taxon>Russulaceae</taxon>
        <taxon>Lactarius</taxon>
    </lineage>
</organism>
<comment type="caution">
    <text evidence="1">The sequence shown here is derived from an EMBL/GenBank/DDBJ whole genome shotgun (WGS) entry which is preliminary data.</text>
</comment>
<keyword evidence="2" id="KW-1185">Reference proteome</keyword>
<dbReference type="EMBL" id="JAKELL010000073">
    <property type="protein sequence ID" value="KAH8984687.1"/>
    <property type="molecule type" value="Genomic_DNA"/>
</dbReference>
<protein>
    <submittedName>
        <fullName evidence="1">Uncharacterized protein</fullName>
    </submittedName>
</protein>
<reference evidence="1" key="1">
    <citation type="submission" date="2022-01" db="EMBL/GenBank/DDBJ databases">
        <title>Comparative genomics reveals a dynamic genome evolution in the ectomycorrhizal milk-cap (Lactarius) mushrooms.</title>
        <authorList>
            <consortium name="DOE Joint Genome Institute"/>
            <person name="Lebreton A."/>
            <person name="Tang N."/>
            <person name="Kuo A."/>
            <person name="LaButti K."/>
            <person name="Drula E."/>
            <person name="Barry K."/>
            <person name="Clum A."/>
            <person name="Lipzen A."/>
            <person name="Mousain D."/>
            <person name="Ng V."/>
            <person name="Wang R."/>
            <person name="Wang X."/>
            <person name="Dai Y."/>
            <person name="Henrissat B."/>
            <person name="Grigoriev I.V."/>
            <person name="Guerin-Laguette A."/>
            <person name="Yu F."/>
            <person name="Martin F.M."/>
        </authorList>
    </citation>
    <scope>NUCLEOTIDE SEQUENCE</scope>
    <source>
        <strain evidence="1">QP</strain>
    </source>
</reference>
<evidence type="ECO:0000313" key="2">
    <source>
        <dbReference type="Proteomes" id="UP001201163"/>
    </source>
</evidence>
<dbReference type="Proteomes" id="UP001201163">
    <property type="component" value="Unassembled WGS sequence"/>
</dbReference>
<gene>
    <name evidence="1" type="ORF">EDB92DRAFT_1470192</name>
</gene>
<evidence type="ECO:0000313" key="1">
    <source>
        <dbReference type="EMBL" id="KAH8984687.1"/>
    </source>
</evidence>
<dbReference type="AlphaFoldDB" id="A0AAD4LDU3"/>
<sequence>MTRMLRTFHGMSLDYTALLPCLRDLLQLRTIGRIVQFPSVLPAVGESADDEIALAGYERRKQVKRLREYASIGSQSTP</sequence>